<dbReference type="SUPFAM" id="SSF46785">
    <property type="entry name" value="Winged helix' DNA-binding domain"/>
    <property type="match status" value="1"/>
</dbReference>
<evidence type="ECO:0000313" key="3">
    <source>
        <dbReference type="Proteomes" id="UP001155500"/>
    </source>
</evidence>
<dbReference type="GO" id="GO:0006950">
    <property type="term" value="P:response to stress"/>
    <property type="evidence" value="ECO:0007669"/>
    <property type="project" value="TreeGrafter"/>
</dbReference>
<comment type="caution">
    <text evidence="2">The sequence shown here is derived from an EMBL/GenBank/DDBJ whole genome shotgun (WGS) entry which is preliminary data.</text>
</comment>
<evidence type="ECO:0000313" key="2">
    <source>
        <dbReference type="EMBL" id="MDG6895551.1"/>
    </source>
</evidence>
<dbReference type="EMBL" id="LWID01000001">
    <property type="protein sequence ID" value="MDG6895551.1"/>
    <property type="molecule type" value="Genomic_DNA"/>
</dbReference>
<name>A0A9X4PDT9_9PAST</name>
<dbReference type="Gene3D" id="1.10.10.10">
    <property type="entry name" value="Winged helix-like DNA-binding domain superfamily/Winged helix DNA-binding domain"/>
    <property type="match status" value="1"/>
</dbReference>
<dbReference type="InterPro" id="IPR039422">
    <property type="entry name" value="MarR/SlyA-like"/>
</dbReference>
<evidence type="ECO:0000259" key="1">
    <source>
        <dbReference type="PROSITE" id="PS50995"/>
    </source>
</evidence>
<reference evidence="2" key="1">
    <citation type="submission" date="2016-03" db="EMBL/GenBank/DDBJ databases">
        <title>Co-evolution between Pasteurellaceae and their hosts.</title>
        <authorList>
            <person name="Hansen M.J."/>
            <person name="Bojesen A.M."/>
            <person name="Planet P."/>
        </authorList>
    </citation>
    <scope>NUCLEOTIDE SEQUENCE</scope>
    <source>
        <strain evidence="2">146/S8/89</strain>
    </source>
</reference>
<dbReference type="GO" id="GO:0003700">
    <property type="term" value="F:DNA-binding transcription factor activity"/>
    <property type="evidence" value="ECO:0007669"/>
    <property type="project" value="InterPro"/>
</dbReference>
<feature type="domain" description="HTH marR-type" evidence="1">
    <location>
        <begin position="1"/>
        <end position="143"/>
    </location>
</feature>
<dbReference type="InterPro" id="IPR036390">
    <property type="entry name" value="WH_DNA-bd_sf"/>
</dbReference>
<dbReference type="PROSITE" id="PS50995">
    <property type="entry name" value="HTH_MARR_2"/>
    <property type="match status" value="1"/>
</dbReference>
<protein>
    <recommendedName>
        <fullName evidence="1">HTH marR-type domain-containing protein</fullName>
    </recommendedName>
</protein>
<dbReference type="AlphaFoldDB" id="A0A9X4PDT9"/>
<dbReference type="PANTHER" id="PTHR33164:SF89">
    <property type="entry name" value="MARR FAMILY REGULATORY PROTEIN"/>
    <property type="match status" value="1"/>
</dbReference>
<dbReference type="InterPro" id="IPR036388">
    <property type="entry name" value="WH-like_DNA-bd_sf"/>
</dbReference>
<gene>
    <name evidence="2" type="ORF">A6A20_07930</name>
</gene>
<dbReference type="RefSeq" id="WP_279572930.1">
    <property type="nucleotide sequence ID" value="NZ_LWID01000001.1"/>
</dbReference>
<dbReference type="SMART" id="SM00347">
    <property type="entry name" value="HTH_MARR"/>
    <property type="match status" value="1"/>
</dbReference>
<accession>A0A9X4PDT9</accession>
<sequence>MHALDREIDRLGQLIAQGEQIFMQWAKQKGINYNQFAILDALYRYQSCTQKQICEQWALPKQTVSTLCRQLQQQGDIVLQDSLEDKREKQMSLTAQGKDKIQALSEDFSQMQHQAFARLGTEKTEQTIANMRLLNQYFLEYIQQQNSEPSD</sequence>
<proteinExistence type="predicted"/>
<dbReference type="Pfam" id="PF12802">
    <property type="entry name" value="MarR_2"/>
    <property type="match status" value="1"/>
</dbReference>
<dbReference type="InterPro" id="IPR000835">
    <property type="entry name" value="HTH_MarR-typ"/>
</dbReference>
<keyword evidence="3" id="KW-1185">Reference proteome</keyword>
<organism evidence="2 3">
    <name type="scientific">Volucribacter amazonae</name>
    <dbReference type="NCBI Taxonomy" id="256731"/>
    <lineage>
        <taxon>Bacteria</taxon>
        <taxon>Pseudomonadati</taxon>
        <taxon>Pseudomonadota</taxon>
        <taxon>Gammaproteobacteria</taxon>
        <taxon>Pasteurellales</taxon>
        <taxon>Pasteurellaceae</taxon>
        <taxon>Volucribacter</taxon>
    </lineage>
</organism>
<dbReference type="PANTHER" id="PTHR33164">
    <property type="entry name" value="TRANSCRIPTIONAL REGULATOR, MARR FAMILY"/>
    <property type="match status" value="1"/>
</dbReference>
<dbReference type="Proteomes" id="UP001155500">
    <property type="component" value="Unassembled WGS sequence"/>
</dbReference>